<dbReference type="Proteomes" id="UP001319104">
    <property type="component" value="Unassembled WGS sequence"/>
</dbReference>
<reference evidence="3 4" key="1">
    <citation type="submission" date="2021-05" db="EMBL/GenBank/DDBJ databases">
        <authorList>
            <person name="Zhang Z.D."/>
            <person name="Osman G."/>
        </authorList>
    </citation>
    <scope>NUCLEOTIDE SEQUENCE [LARGE SCALE GENOMIC DNA]</scope>
    <source>
        <strain evidence="3 4">KCTC 32217</strain>
    </source>
</reference>
<proteinExistence type="predicted"/>
<keyword evidence="2" id="KW-0472">Membrane</keyword>
<evidence type="ECO:0000256" key="2">
    <source>
        <dbReference type="SAM" id="Phobius"/>
    </source>
</evidence>
<sequence length="71" mass="8238">MGIKEVLLLALSAAMIIIGVHLSITQGVGVSYPMFMFAVALLFWFKLRRNKQEENNPDHKPEERLQRKKKR</sequence>
<evidence type="ECO:0000313" key="4">
    <source>
        <dbReference type="Proteomes" id="UP001319104"/>
    </source>
</evidence>
<dbReference type="EMBL" id="JAHCMY010000002">
    <property type="protein sequence ID" value="MBS9523537.1"/>
    <property type="molecule type" value="Genomic_DNA"/>
</dbReference>
<dbReference type="AlphaFoldDB" id="A0AAP2G149"/>
<organism evidence="3 4">
    <name type="scientific">Litoribacter ruber</name>
    <dbReference type="NCBI Taxonomy" id="702568"/>
    <lineage>
        <taxon>Bacteria</taxon>
        <taxon>Pseudomonadati</taxon>
        <taxon>Bacteroidota</taxon>
        <taxon>Cytophagia</taxon>
        <taxon>Cytophagales</taxon>
        <taxon>Cyclobacteriaceae</taxon>
        <taxon>Litoribacter</taxon>
    </lineage>
</organism>
<feature type="transmembrane region" description="Helical" evidence="2">
    <location>
        <begin position="30"/>
        <end position="47"/>
    </location>
</feature>
<feature type="compositionally biased region" description="Basic and acidic residues" evidence="1">
    <location>
        <begin position="52"/>
        <end position="65"/>
    </location>
</feature>
<feature type="transmembrane region" description="Helical" evidence="2">
    <location>
        <begin position="7"/>
        <end position="24"/>
    </location>
</feature>
<name>A0AAP2G149_9BACT</name>
<evidence type="ECO:0000256" key="1">
    <source>
        <dbReference type="SAM" id="MobiDB-lite"/>
    </source>
</evidence>
<feature type="region of interest" description="Disordered" evidence="1">
    <location>
        <begin position="52"/>
        <end position="71"/>
    </location>
</feature>
<comment type="caution">
    <text evidence="3">The sequence shown here is derived from an EMBL/GenBank/DDBJ whole genome shotgun (WGS) entry which is preliminary data.</text>
</comment>
<keyword evidence="2" id="KW-0812">Transmembrane</keyword>
<dbReference type="RefSeq" id="WP_213944424.1">
    <property type="nucleotide sequence ID" value="NZ_JAHBGI010000008.1"/>
</dbReference>
<accession>A0AAP2G149</accession>
<evidence type="ECO:0000313" key="3">
    <source>
        <dbReference type="EMBL" id="MBS9523537.1"/>
    </source>
</evidence>
<protein>
    <submittedName>
        <fullName evidence="3">Uncharacterized protein</fullName>
    </submittedName>
</protein>
<keyword evidence="2" id="KW-1133">Transmembrane helix</keyword>
<gene>
    <name evidence="3" type="ORF">KI659_05830</name>
</gene>
<keyword evidence="4" id="KW-1185">Reference proteome</keyword>